<dbReference type="Gene3D" id="3.60.15.10">
    <property type="entry name" value="Ribonuclease Z/Hydroxyacylglutathione hydrolase-like"/>
    <property type="match status" value="1"/>
</dbReference>
<organism evidence="6 7">
    <name type="scientific">Nocardioides endophyticus</name>
    <dbReference type="NCBI Taxonomy" id="1353775"/>
    <lineage>
        <taxon>Bacteria</taxon>
        <taxon>Bacillati</taxon>
        <taxon>Actinomycetota</taxon>
        <taxon>Actinomycetes</taxon>
        <taxon>Propionibacteriales</taxon>
        <taxon>Nocardioidaceae</taxon>
        <taxon>Nocardioides</taxon>
    </lineage>
</organism>
<comment type="similarity">
    <text evidence="2">Belongs to the metallo-beta-lactamase superfamily.</text>
</comment>
<sequence>MTLSATQPPSERERLTIARPDSAASPFTAIDVLQPARDIDGGYGARLRALRTAAADFKSEFLTTGKPDYVETFDLTGVPYPTKFGLWRAAVTPAPLLKITNRLTVIRWTETGGRVRTLLFEPSDGRLGANTPYLVKLYNSLPKQIRDREITTHATVKSVLANLGIKPQDVDYLAFDHLHTQDVRRWIGTTTPQPDLSPDAPVEPYFPNAKLLVQRYELEAMADLHPLQVPWYQPETYRDLRPEGLLPLDGDVLLGPGVAFLSTPGHAYGNHSLVLNTDTGVWVMSENVIAAEAMTPEHSKIPGLARWARSIGQEVILNANTIETTAEQYNSIIIEKAIADPAQADPRFLQFFPTSELTGLFLNPGTKPTFSHLHLKHGQF</sequence>
<name>A0ABP8YGU8_9ACTN</name>
<keyword evidence="3" id="KW-0479">Metal-binding</keyword>
<reference evidence="7" key="1">
    <citation type="journal article" date="2019" name="Int. J. Syst. Evol. Microbiol.">
        <title>The Global Catalogue of Microorganisms (GCM) 10K type strain sequencing project: providing services to taxonomists for standard genome sequencing and annotation.</title>
        <authorList>
            <consortium name="The Broad Institute Genomics Platform"/>
            <consortium name="The Broad Institute Genome Sequencing Center for Infectious Disease"/>
            <person name="Wu L."/>
            <person name="Ma J."/>
        </authorList>
    </citation>
    <scope>NUCLEOTIDE SEQUENCE [LARGE SCALE GENOMIC DNA]</scope>
    <source>
        <strain evidence="7">JCM 18532</strain>
    </source>
</reference>
<keyword evidence="4" id="KW-0378">Hydrolase</keyword>
<accession>A0ABP8YGU8</accession>
<dbReference type="RefSeq" id="WP_345525405.1">
    <property type="nucleotide sequence ID" value="NZ_BAABKN010000005.1"/>
</dbReference>
<dbReference type="SUPFAM" id="SSF56281">
    <property type="entry name" value="Metallo-hydrolase/oxidoreductase"/>
    <property type="match status" value="1"/>
</dbReference>
<evidence type="ECO:0000256" key="2">
    <source>
        <dbReference type="ARBA" id="ARBA00007749"/>
    </source>
</evidence>
<dbReference type="InterPro" id="IPR036866">
    <property type="entry name" value="RibonucZ/Hydroxyglut_hydro"/>
</dbReference>
<comment type="caution">
    <text evidence="6">The sequence shown here is derived from an EMBL/GenBank/DDBJ whole genome shotgun (WGS) entry which is preliminary data.</text>
</comment>
<dbReference type="Proteomes" id="UP001499882">
    <property type="component" value="Unassembled WGS sequence"/>
</dbReference>
<keyword evidence="7" id="KW-1185">Reference proteome</keyword>
<comment type="cofactor">
    <cofactor evidence="1">
        <name>Zn(2+)</name>
        <dbReference type="ChEBI" id="CHEBI:29105"/>
    </cofactor>
</comment>
<evidence type="ECO:0000256" key="5">
    <source>
        <dbReference type="ARBA" id="ARBA00022833"/>
    </source>
</evidence>
<gene>
    <name evidence="6" type="ORF">GCM10023350_09110</name>
</gene>
<evidence type="ECO:0000256" key="1">
    <source>
        <dbReference type="ARBA" id="ARBA00001947"/>
    </source>
</evidence>
<evidence type="ECO:0000256" key="4">
    <source>
        <dbReference type="ARBA" id="ARBA00022801"/>
    </source>
</evidence>
<dbReference type="EMBL" id="BAABKN010000005">
    <property type="protein sequence ID" value="GAA4728143.1"/>
    <property type="molecule type" value="Genomic_DNA"/>
</dbReference>
<evidence type="ECO:0000313" key="6">
    <source>
        <dbReference type="EMBL" id="GAA4728143.1"/>
    </source>
</evidence>
<evidence type="ECO:0008006" key="8">
    <source>
        <dbReference type="Google" id="ProtNLM"/>
    </source>
</evidence>
<protein>
    <recommendedName>
        <fullName evidence="8">MBL fold metallo-hydrolase</fullName>
    </recommendedName>
</protein>
<dbReference type="PANTHER" id="PTHR42978:SF7">
    <property type="entry name" value="METALLO-HYDROLASE RV2300C-RELATED"/>
    <property type="match status" value="1"/>
</dbReference>
<dbReference type="PANTHER" id="PTHR42978">
    <property type="entry name" value="QUORUM-QUENCHING LACTONASE YTNP-RELATED-RELATED"/>
    <property type="match status" value="1"/>
</dbReference>
<proteinExistence type="inferred from homology"/>
<dbReference type="InterPro" id="IPR051013">
    <property type="entry name" value="MBL_superfamily_lactonases"/>
</dbReference>
<evidence type="ECO:0000313" key="7">
    <source>
        <dbReference type="Proteomes" id="UP001499882"/>
    </source>
</evidence>
<evidence type="ECO:0000256" key="3">
    <source>
        <dbReference type="ARBA" id="ARBA00022723"/>
    </source>
</evidence>
<keyword evidence="5" id="KW-0862">Zinc</keyword>